<name>A0ABQ9WEV3_SAGOE</name>
<dbReference type="Gene3D" id="2.60.40.150">
    <property type="entry name" value="C2 domain"/>
    <property type="match status" value="1"/>
</dbReference>
<evidence type="ECO:0000313" key="2">
    <source>
        <dbReference type="Proteomes" id="UP001266305"/>
    </source>
</evidence>
<keyword evidence="2" id="KW-1185">Reference proteome</keyword>
<accession>A0ABQ9WEV3</accession>
<dbReference type="PANTHER" id="PTHR46848:SF1">
    <property type="entry name" value="REGULATOR OF G-PROTEIN SIGNALING 3"/>
    <property type="match status" value="1"/>
</dbReference>
<dbReference type="Proteomes" id="UP001266305">
    <property type="component" value="Unassembled WGS sequence"/>
</dbReference>
<dbReference type="PANTHER" id="PTHR46848">
    <property type="entry name" value="REGULATOR OF G-PROTEIN SIGNALING 3"/>
    <property type="match status" value="1"/>
</dbReference>
<protein>
    <submittedName>
        <fullName evidence="1">Uncharacterized protein</fullName>
    </submittedName>
</protein>
<comment type="caution">
    <text evidence="1">The sequence shown here is derived from an EMBL/GenBank/DDBJ whole genome shotgun (WGS) entry which is preliminary data.</text>
</comment>
<evidence type="ECO:0000313" key="1">
    <source>
        <dbReference type="EMBL" id="KAK2120185.1"/>
    </source>
</evidence>
<reference evidence="1 2" key="1">
    <citation type="submission" date="2023-05" db="EMBL/GenBank/DDBJ databases">
        <title>B98-5 Cell Line De Novo Hybrid Assembly: An Optical Mapping Approach.</title>
        <authorList>
            <person name="Kananen K."/>
            <person name="Auerbach J.A."/>
            <person name="Kautto E."/>
            <person name="Blachly J.S."/>
        </authorList>
    </citation>
    <scope>NUCLEOTIDE SEQUENCE [LARGE SCALE GENOMIC DNA]</scope>
    <source>
        <strain evidence="1">B95-8</strain>
        <tissue evidence="1">Cell line</tissue>
    </source>
</reference>
<dbReference type="EMBL" id="JASSZA010000001">
    <property type="protein sequence ID" value="KAK2120185.1"/>
    <property type="molecule type" value="Genomic_DNA"/>
</dbReference>
<organism evidence="1 2">
    <name type="scientific">Saguinus oedipus</name>
    <name type="common">Cotton-top tamarin</name>
    <name type="synonym">Oedipomidas oedipus</name>
    <dbReference type="NCBI Taxonomy" id="9490"/>
    <lineage>
        <taxon>Eukaryota</taxon>
        <taxon>Metazoa</taxon>
        <taxon>Chordata</taxon>
        <taxon>Craniata</taxon>
        <taxon>Vertebrata</taxon>
        <taxon>Euteleostomi</taxon>
        <taxon>Mammalia</taxon>
        <taxon>Eutheria</taxon>
        <taxon>Euarchontoglires</taxon>
        <taxon>Primates</taxon>
        <taxon>Haplorrhini</taxon>
        <taxon>Platyrrhini</taxon>
        <taxon>Cebidae</taxon>
        <taxon>Callitrichinae</taxon>
        <taxon>Saguinus</taxon>
    </lineage>
</organism>
<gene>
    <name evidence="1" type="ORF">P7K49_001571</name>
</gene>
<proteinExistence type="predicted"/>
<dbReference type="InterPro" id="IPR035892">
    <property type="entry name" value="C2_domain_sf"/>
</dbReference>
<sequence>MERSLHRVSLGSRRARPDLSFYLTTFGGQQLPNVVVKPGLPGSHSKGQLRLSIDAHDRVLLLHKGKGLMSKEPGACDPYVKVCGGAGGGEWDIERPGYWAQSQGPSRPVGLVPFEEISLIPEDNRLRHQKTQTVPDCRDPAFYEHFFFQSWPGAWPLLTVRWSDWLRSPVQEEDDQKRLLVTVWNRASQSR</sequence>
<dbReference type="SUPFAM" id="SSF49562">
    <property type="entry name" value="C2 domain (Calcium/lipid-binding domain, CaLB)"/>
    <property type="match status" value="1"/>
</dbReference>